<dbReference type="AlphaFoldDB" id="A0A843VL07"/>
<reference evidence="2" key="1">
    <citation type="submission" date="2017-07" db="EMBL/GenBank/DDBJ databases">
        <title>Taro Niue Genome Assembly and Annotation.</title>
        <authorList>
            <person name="Atibalentja N."/>
            <person name="Keating K."/>
            <person name="Fields C.J."/>
        </authorList>
    </citation>
    <scope>NUCLEOTIDE SEQUENCE</scope>
    <source>
        <strain evidence="2">Niue_2</strain>
        <tissue evidence="2">Leaf</tissue>
    </source>
</reference>
<evidence type="ECO:0000313" key="3">
    <source>
        <dbReference type="Proteomes" id="UP000652761"/>
    </source>
</evidence>
<comment type="caution">
    <text evidence="2">The sequence shown here is derived from an EMBL/GenBank/DDBJ whole genome shotgun (WGS) entry which is preliminary data.</text>
</comment>
<evidence type="ECO:0000256" key="1">
    <source>
        <dbReference type="SAM" id="MobiDB-lite"/>
    </source>
</evidence>
<keyword evidence="3" id="KW-1185">Reference proteome</keyword>
<evidence type="ECO:0000313" key="2">
    <source>
        <dbReference type="EMBL" id="MQL92039.1"/>
    </source>
</evidence>
<name>A0A843VL07_COLES</name>
<dbReference type="Proteomes" id="UP000652761">
    <property type="component" value="Unassembled WGS sequence"/>
</dbReference>
<sequence>MPFKPWTDLFKAPESTGDRRWEFLLLGSSETMKSLISKILKNSRGSETMTKQLWNMWLVYILLSSHFRHSLRLTGHHLQIIFTLKIMMIGLRNWLSYPWKAKRCSSCSSFGHSDVQCKQGLIIRKEYRSKPVQKESQANEVETNITANNSFVVLSQINEQVMVEEIPGGDASPVLVPSPAMIAPVVTEENPVGRKESMDVDVNITIGWWRVNVANKVAKALVTSSCIQVSRAHVVRRNEGNTKSTVLHDLPREADSKRNNSFTHIGYATPAHAAQSTEAAPHRTQHRAQETRERGRVIVLRLFRIVYTCFSNP</sequence>
<dbReference type="EMBL" id="NMUH01001404">
    <property type="protein sequence ID" value="MQL92039.1"/>
    <property type="molecule type" value="Genomic_DNA"/>
</dbReference>
<feature type="region of interest" description="Disordered" evidence="1">
    <location>
        <begin position="272"/>
        <end position="291"/>
    </location>
</feature>
<proteinExistence type="predicted"/>
<accession>A0A843VL07</accession>
<gene>
    <name evidence="2" type="ORF">Taro_024658</name>
</gene>
<organism evidence="2 3">
    <name type="scientific">Colocasia esculenta</name>
    <name type="common">Wild taro</name>
    <name type="synonym">Arum esculentum</name>
    <dbReference type="NCBI Taxonomy" id="4460"/>
    <lineage>
        <taxon>Eukaryota</taxon>
        <taxon>Viridiplantae</taxon>
        <taxon>Streptophyta</taxon>
        <taxon>Embryophyta</taxon>
        <taxon>Tracheophyta</taxon>
        <taxon>Spermatophyta</taxon>
        <taxon>Magnoliopsida</taxon>
        <taxon>Liliopsida</taxon>
        <taxon>Araceae</taxon>
        <taxon>Aroideae</taxon>
        <taxon>Colocasieae</taxon>
        <taxon>Colocasia</taxon>
    </lineage>
</organism>
<protein>
    <submittedName>
        <fullName evidence="2">Uncharacterized protein</fullName>
    </submittedName>
</protein>